<sequence>MLQLDLWALFACVATAPWACALTSDMSSTMVARAMRSAMQRDGRAVGRRISVIVAGQLSGAAKAGEFAVSRQAHSAATT</sequence>
<dbReference type="EMBL" id="JBIGHV010000009">
    <property type="protein sequence ID" value="MFG6432832.1"/>
    <property type="molecule type" value="Genomic_DNA"/>
</dbReference>
<keyword evidence="3" id="KW-1185">Reference proteome</keyword>
<dbReference type="Proteomes" id="UP001606210">
    <property type="component" value="Unassembled WGS sequence"/>
</dbReference>
<organism evidence="2 3">
    <name type="scientific">Pelomonas parva</name>
    <dbReference type="NCBI Taxonomy" id="3299032"/>
    <lineage>
        <taxon>Bacteria</taxon>
        <taxon>Pseudomonadati</taxon>
        <taxon>Pseudomonadota</taxon>
        <taxon>Betaproteobacteria</taxon>
        <taxon>Burkholderiales</taxon>
        <taxon>Sphaerotilaceae</taxon>
        <taxon>Roseateles</taxon>
    </lineage>
</organism>
<comment type="caution">
    <text evidence="2">The sequence shown here is derived from an EMBL/GenBank/DDBJ whole genome shotgun (WGS) entry which is preliminary data.</text>
</comment>
<feature type="signal peptide" evidence="1">
    <location>
        <begin position="1"/>
        <end position="21"/>
    </location>
</feature>
<feature type="chain" id="PRO_5045577294" evidence="1">
    <location>
        <begin position="22"/>
        <end position="79"/>
    </location>
</feature>
<dbReference type="RefSeq" id="WP_394483007.1">
    <property type="nucleotide sequence ID" value="NZ_JBIGHV010000009.1"/>
</dbReference>
<name>A0ABW7F888_9BURK</name>
<proteinExistence type="predicted"/>
<evidence type="ECO:0000256" key="1">
    <source>
        <dbReference type="SAM" id="SignalP"/>
    </source>
</evidence>
<gene>
    <name evidence="2" type="ORF">ACG00Y_23150</name>
</gene>
<keyword evidence="1" id="KW-0732">Signal</keyword>
<reference evidence="2 3" key="1">
    <citation type="submission" date="2024-08" db="EMBL/GenBank/DDBJ databases">
        <authorList>
            <person name="Lu H."/>
        </authorList>
    </citation>
    <scope>NUCLEOTIDE SEQUENCE [LARGE SCALE GENOMIC DNA]</scope>
    <source>
        <strain evidence="2 3">LYH14W</strain>
    </source>
</reference>
<evidence type="ECO:0000313" key="2">
    <source>
        <dbReference type="EMBL" id="MFG6432832.1"/>
    </source>
</evidence>
<accession>A0ABW7F888</accession>
<evidence type="ECO:0000313" key="3">
    <source>
        <dbReference type="Proteomes" id="UP001606210"/>
    </source>
</evidence>
<protein>
    <submittedName>
        <fullName evidence="2">Uncharacterized protein</fullName>
    </submittedName>
</protein>